<dbReference type="OrthoDB" id="2418900at2759"/>
<dbReference type="Proteomes" id="UP000008064">
    <property type="component" value="Unassembled WGS sequence"/>
</dbReference>
<dbReference type="RefSeq" id="XP_007312305.1">
    <property type="nucleotide sequence ID" value="XM_007312243.1"/>
</dbReference>
<organism>
    <name type="scientific">Serpula lacrymans var. lacrymans (strain S7.9)</name>
    <name type="common">Dry rot fungus</name>
    <dbReference type="NCBI Taxonomy" id="578457"/>
    <lineage>
        <taxon>Eukaryota</taxon>
        <taxon>Fungi</taxon>
        <taxon>Dikarya</taxon>
        <taxon>Basidiomycota</taxon>
        <taxon>Agaricomycotina</taxon>
        <taxon>Agaricomycetes</taxon>
        <taxon>Agaricomycetidae</taxon>
        <taxon>Boletales</taxon>
        <taxon>Coniophorineae</taxon>
        <taxon>Serpulaceae</taxon>
        <taxon>Serpula</taxon>
    </lineage>
</organism>
<name>F8NDU7_SERL9</name>
<evidence type="ECO:0000313" key="1">
    <source>
        <dbReference type="EMBL" id="EGO30421.1"/>
    </source>
</evidence>
<dbReference type="KEGG" id="sla:SERLADRAFT_412339"/>
<dbReference type="AlphaFoldDB" id="F8NDU7"/>
<proteinExistence type="predicted"/>
<protein>
    <submittedName>
        <fullName evidence="1">Uncharacterized protein</fullName>
    </submittedName>
</protein>
<dbReference type="EMBL" id="GL945428">
    <property type="protein sequence ID" value="EGO30421.1"/>
    <property type="molecule type" value="Genomic_DNA"/>
</dbReference>
<gene>
    <name evidence="1" type="ORF">SERLADRAFT_412339</name>
</gene>
<reference evidence="1" key="1">
    <citation type="submission" date="2011-04" db="EMBL/GenBank/DDBJ databases">
        <title>Evolution of plant cell wall degrading machinery underlies the functional diversity of forest fungi.</title>
        <authorList>
            <consortium name="US DOE Joint Genome Institute (JGI-PGF)"/>
            <person name="Eastwood D.C."/>
            <person name="Floudas D."/>
            <person name="Binder M."/>
            <person name="Majcherczyk A."/>
            <person name="Schneider P."/>
            <person name="Aerts A."/>
            <person name="Asiegbu F.O."/>
            <person name="Baker S.E."/>
            <person name="Barry K."/>
            <person name="Bendiksby M."/>
            <person name="Blumentritt M."/>
            <person name="Coutinho P.M."/>
            <person name="Cullen D."/>
            <person name="Cullen D."/>
            <person name="Gathman A."/>
            <person name="Goodell B."/>
            <person name="Henrissat B."/>
            <person name="Ihrmark K."/>
            <person name="Kauserud H."/>
            <person name="Kohler A."/>
            <person name="LaButti K."/>
            <person name="Lapidus A."/>
            <person name="Lavin J.L."/>
            <person name="Lee Y.-H."/>
            <person name="Lindquist E."/>
            <person name="Lilly W."/>
            <person name="Lucas S."/>
            <person name="Morin E."/>
            <person name="Murat C."/>
            <person name="Oguiza J.A."/>
            <person name="Park J."/>
            <person name="Pisabarro A.G."/>
            <person name="Riley R."/>
            <person name="Rosling A."/>
            <person name="Salamov A."/>
            <person name="Schmidt O."/>
            <person name="Schmutz J."/>
            <person name="Skrede I."/>
            <person name="Stenlid J."/>
            <person name="Wiebenga A."/>
            <person name="Xie X."/>
            <person name="Kues U."/>
            <person name="Hibbett D.S."/>
            <person name="Hoffmeister D."/>
            <person name="Hogberg N."/>
            <person name="Martin F."/>
            <person name="Grigoriev I.V."/>
            <person name="Watkinson S.C."/>
        </authorList>
    </citation>
    <scope>NUCLEOTIDE SEQUENCE</scope>
    <source>
        <strain evidence="1">S7.9</strain>
    </source>
</reference>
<accession>F8NDU7</accession>
<dbReference type="HOGENOM" id="CLU_029280_0_0_1"/>
<dbReference type="Pfam" id="PF18759">
    <property type="entry name" value="Plavaka"/>
    <property type="match status" value="1"/>
</dbReference>
<dbReference type="GeneID" id="18813037"/>
<dbReference type="InterPro" id="IPR041078">
    <property type="entry name" value="Plavaka"/>
</dbReference>
<sequence>MSTHTAPITTSEDQVQPIIEQIDRNLKYNSQDVYVQQFYIEPSSFPEFVDKLRESDYSTLRYMYDHVKGILQLSMPTPVHGVFIERLSELLQGKLSGLIRWSDGMFKLSSNMFKFLWRGQITTVPDLALKFQCLNPSTKWQELLIFEFSHSQSVGDITQKVKKYWEELSHLVSILVVKFYESHKYAKPRYGCAKAARRRSSFHSEKEVGRLVRQKLGNKQILCFTTTYFQFGILPVQIEVLRLDNIFTNRFKEKMAHLPSMVDRTCPACGKLLKTPQGVMAHLSMKGKRRELEADNLGLEQVVYDEVNLDENVCNQEDYDLDGWALFSTELDWKFAHWALQEGVGQKSLDRLLVIPEALLPQGASVAPVIIVTDKTQLTQFSGNKSAYPVYLTLGYIPSSIRHKPSQHVFKDFSIPQYG</sequence>